<keyword evidence="7" id="KW-1185">Reference proteome</keyword>
<dbReference type="PANTHER" id="PTHR10209:SF874">
    <property type="entry name" value="2-OXOGLUTARATE (2OG) AND FE(II)-DEPENDENT OXYGENASE SUPERFAMILY PROTEIN"/>
    <property type="match status" value="1"/>
</dbReference>
<dbReference type="EMBL" id="MIKF01000348">
    <property type="protein sequence ID" value="RTE71815.1"/>
    <property type="molecule type" value="Genomic_DNA"/>
</dbReference>
<dbReference type="Gene3D" id="2.60.120.330">
    <property type="entry name" value="B-lactam Antibiotic, Isopenicillin N Synthase, Chain"/>
    <property type="match status" value="1"/>
</dbReference>
<dbReference type="FunFam" id="2.60.120.330:FF:000039">
    <property type="entry name" value="Unplaced genomic scaffold supercont1.13, whole genome shotgun sequence"/>
    <property type="match status" value="1"/>
</dbReference>
<sequence length="382" mass="43176">MDSNQAELSMDLPVIDLDVYLNNPLDSEAVQAECRKAANALITYGALVLHDSRVSEQDNSTFLDILEDYFTQPEEDLRKDEKPELSYQIGVTLENTEKPKCAVDEPCLDVIQRLHPSQRPLDITAHSPDPKCRFFWRMAEIPPFKTEFPGLNASNIVPEAPHIKERWTPAMNQWGTSMKNAVSKLAEMTAVGLDLPAEFFSDAGRYGPHLLAPTASDLEKYGEKDTILAGFHTDLNFLTIHGRSRYPGLHIWARNTGNRIPVKIPPGNYLLVQAGKQIEHITGGLIKAGYHEVVVNEKTIETIEKRKREFPERPLIRISSTLFWHLGSDFDLVPVPKLVQRAKEVREKQKELGRDEGREGEYPAMKVGHQVQDELKHIALMA</sequence>
<dbReference type="PANTHER" id="PTHR10209">
    <property type="entry name" value="OXIDOREDUCTASE, 2OG-FE II OXYGENASE FAMILY PROTEIN"/>
    <property type="match status" value="1"/>
</dbReference>
<evidence type="ECO:0000256" key="2">
    <source>
        <dbReference type="ARBA" id="ARBA00022723"/>
    </source>
</evidence>
<dbReference type="Pfam" id="PF03171">
    <property type="entry name" value="2OG-FeII_Oxy"/>
    <property type="match status" value="1"/>
</dbReference>
<comment type="similarity">
    <text evidence="1">Belongs to the iron/ascorbate-dependent oxidoreductase family.</text>
</comment>
<keyword evidence="3" id="KW-0560">Oxidoreductase</keyword>
<evidence type="ECO:0000259" key="5">
    <source>
        <dbReference type="Pfam" id="PF03171"/>
    </source>
</evidence>
<dbReference type="SUPFAM" id="SSF51197">
    <property type="entry name" value="Clavaminate synthase-like"/>
    <property type="match status" value="1"/>
</dbReference>
<keyword evidence="4" id="KW-0408">Iron</keyword>
<comment type="caution">
    <text evidence="6">The sequence shown here is derived from an EMBL/GenBank/DDBJ whole genome shotgun (WGS) entry which is preliminary data.</text>
</comment>
<evidence type="ECO:0000256" key="1">
    <source>
        <dbReference type="ARBA" id="ARBA00008056"/>
    </source>
</evidence>
<accession>A0A430L837</accession>
<dbReference type="GO" id="GO:0046872">
    <property type="term" value="F:metal ion binding"/>
    <property type="evidence" value="ECO:0007669"/>
    <property type="project" value="UniProtKB-KW"/>
</dbReference>
<evidence type="ECO:0000313" key="7">
    <source>
        <dbReference type="Proteomes" id="UP000287124"/>
    </source>
</evidence>
<protein>
    <recommendedName>
        <fullName evidence="5">Isopenicillin N synthase-like Fe(2+) 2OG dioxygenase domain-containing protein</fullName>
    </recommendedName>
</protein>
<organism evidence="6 7">
    <name type="scientific">Fusarium euwallaceae</name>
    <dbReference type="NCBI Taxonomy" id="1147111"/>
    <lineage>
        <taxon>Eukaryota</taxon>
        <taxon>Fungi</taxon>
        <taxon>Dikarya</taxon>
        <taxon>Ascomycota</taxon>
        <taxon>Pezizomycotina</taxon>
        <taxon>Sordariomycetes</taxon>
        <taxon>Hypocreomycetidae</taxon>
        <taxon>Hypocreales</taxon>
        <taxon>Nectriaceae</taxon>
        <taxon>Fusarium</taxon>
        <taxon>Fusarium solani species complex</taxon>
    </lineage>
</organism>
<evidence type="ECO:0000256" key="3">
    <source>
        <dbReference type="ARBA" id="ARBA00023002"/>
    </source>
</evidence>
<reference evidence="6 7" key="1">
    <citation type="submission" date="2017-06" db="EMBL/GenBank/DDBJ databases">
        <title>Comparative genomic analysis of Ambrosia Fusariam Clade fungi.</title>
        <authorList>
            <person name="Stajich J.E."/>
            <person name="Carrillo J."/>
            <person name="Kijimoto T."/>
            <person name="Eskalen A."/>
            <person name="O'Donnell K."/>
            <person name="Kasson M."/>
        </authorList>
    </citation>
    <scope>NUCLEOTIDE SEQUENCE [LARGE SCALE GENOMIC DNA]</scope>
    <source>
        <strain evidence="6 7">UCR1854</strain>
    </source>
</reference>
<keyword evidence="2" id="KW-0479">Metal-binding</keyword>
<feature type="domain" description="Isopenicillin N synthase-like Fe(2+) 2OG dioxygenase" evidence="5">
    <location>
        <begin position="226"/>
        <end position="324"/>
    </location>
</feature>
<dbReference type="Proteomes" id="UP000287124">
    <property type="component" value="Unassembled WGS sequence"/>
</dbReference>
<dbReference type="AlphaFoldDB" id="A0A430L837"/>
<evidence type="ECO:0000313" key="6">
    <source>
        <dbReference type="EMBL" id="RTE71815.1"/>
    </source>
</evidence>
<dbReference type="GO" id="GO:0016491">
    <property type="term" value="F:oxidoreductase activity"/>
    <property type="evidence" value="ECO:0007669"/>
    <property type="project" value="UniProtKB-KW"/>
</dbReference>
<proteinExistence type="inferred from homology"/>
<evidence type="ECO:0000256" key="4">
    <source>
        <dbReference type="ARBA" id="ARBA00023004"/>
    </source>
</evidence>
<name>A0A430L837_9HYPO</name>
<dbReference type="InterPro" id="IPR027443">
    <property type="entry name" value="IPNS-like_sf"/>
</dbReference>
<gene>
    <name evidence="6" type="ORF">BHE90_013771</name>
</gene>
<dbReference type="InterPro" id="IPR044861">
    <property type="entry name" value="IPNS-like_FE2OG_OXY"/>
</dbReference>